<proteinExistence type="inferred from homology"/>
<dbReference type="EMBL" id="CALSGD010000036">
    <property type="protein sequence ID" value="CAH6775954.1"/>
    <property type="molecule type" value="Genomic_DNA"/>
</dbReference>
<evidence type="ECO:0000313" key="14">
    <source>
        <dbReference type="Proteomes" id="UP001152836"/>
    </source>
</evidence>
<dbReference type="SMART" id="SM00326">
    <property type="entry name" value="SH3"/>
    <property type="match status" value="1"/>
</dbReference>
<dbReference type="Proteomes" id="UP001152836">
    <property type="component" value="Unassembled WGS sequence"/>
</dbReference>
<dbReference type="GO" id="GO:0031209">
    <property type="term" value="C:SCAR complex"/>
    <property type="evidence" value="ECO:0007669"/>
    <property type="project" value="UniProtKB-ARBA"/>
</dbReference>
<dbReference type="SUPFAM" id="SSF50044">
    <property type="entry name" value="SH3-domain"/>
    <property type="match status" value="1"/>
</dbReference>
<dbReference type="InterPro" id="IPR050384">
    <property type="entry name" value="Endophilin_SH3RF"/>
</dbReference>
<feature type="domain" description="SH3" evidence="12">
    <location>
        <begin position="126"/>
        <end position="184"/>
    </location>
</feature>
<dbReference type="PROSITE" id="PS50002">
    <property type="entry name" value="SH3"/>
    <property type="match status" value="1"/>
</dbReference>
<feature type="compositionally biased region" description="Low complexity" evidence="11">
    <location>
        <begin position="27"/>
        <end position="39"/>
    </location>
</feature>
<protein>
    <recommendedName>
        <fullName evidence="8">ABI gene family member 3</fullName>
    </recommendedName>
    <alternativeName>
        <fullName evidence="9">New molecule including SH3</fullName>
    </alternativeName>
</protein>
<keyword evidence="5" id="KW-0597">Phosphoprotein</keyword>
<dbReference type="CDD" id="cd11826">
    <property type="entry name" value="SH3_Abi"/>
    <property type="match status" value="1"/>
</dbReference>
<dbReference type="InterPro" id="IPR001452">
    <property type="entry name" value="SH3_domain"/>
</dbReference>
<gene>
    <name evidence="13" type="primary">Abi3</name>
    <name evidence="13" type="ORF">PHOROB_LOCUS142</name>
</gene>
<evidence type="ECO:0000256" key="1">
    <source>
        <dbReference type="ARBA" id="ARBA00004496"/>
    </source>
</evidence>
<dbReference type="PANTHER" id="PTHR14167">
    <property type="entry name" value="SH3 DOMAIN-CONTAINING"/>
    <property type="match status" value="1"/>
</dbReference>
<keyword evidence="14" id="KW-1185">Reference proteome</keyword>
<evidence type="ECO:0000256" key="6">
    <source>
        <dbReference type="ARBA" id="ARBA00023054"/>
    </source>
</evidence>
<keyword evidence="4" id="KW-0963">Cytoplasm</keyword>
<dbReference type="FunFam" id="2.30.30.40:FF:000170">
    <property type="entry name" value="ABI gene family member 3"/>
    <property type="match status" value="1"/>
</dbReference>
<accession>A0AAU9YQB4</accession>
<dbReference type="Gene3D" id="2.30.30.40">
    <property type="entry name" value="SH3 Domains"/>
    <property type="match status" value="1"/>
</dbReference>
<dbReference type="GO" id="GO:0005634">
    <property type="term" value="C:nucleus"/>
    <property type="evidence" value="ECO:0007669"/>
    <property type="project" value="TreeGrafter"/>
</dbReference>
<sequence length="184" mass="19054">MPPYSTPRRPPRIPEPVQLPAVPDGKLSAASSASSLASAGSVEGTSGIPQASPATPPPPPPAPATPPPPPVSAEVFLPPPPLEVSQPPPAELPLPPPPALEGDELGLLPPPPPGFGPDEPSGVPAAYLEKVVTLYPYTRQKDNELSFSEGTVIWVTRRYSDGWCEGVSSEGTGFFPGNYVEPSC</sequence>
<dbReference type="GO" id="GO:0002357">
    <property type="term" value="P:defense response to tumor cell"/>
    <property type="evidence" value="ECO:0007669"/>
    <property type="project" value="UniProtKB-ARBA"/>
</dbReference>
<keyword evidence="6" id="KW-0175">Coiled coil</keyword>
<feature type="compositionally biased region" description="Pro residues" evidence="11">
    <location>
        <begin position="54"/>
        <end position="99"/>
    </location>
</feature>
<evidence type="ECO:0000256" key="8">
    <source>
        <dbReference type="ARBA" id="ARBA00074771"/>
    </source>
</evidence>
<dbReference type="PRINTS" id="PR00452">
    <property type="entry name" value="SH3DOMAIN"/>
</dbReference>
<evidence type="ECO:0000259" key="12">
    <source>
        <dbReference type="PROSITE" id="PS50002"/>
    </source>
</evidence>
<evidence type="ECO:0000256" key="9">
    <source>
        <dbReference type="ARBA" id="ARBA00080253"/>
    </source>
</evidence>
<dbReference type="PANTHER" id="PTHR14167:SF54">
    <property type="entry name" value="VINEXIN"/>
    <property type="match status" value="1"/>
</dbReference>
<evidence type="ECO:0000256" key="11">
    <source>
        <dbReference type="SAM" id="MobiDB-lite"/>
    </source>
</evidence>
<keyword evidence="3 10" id="KW-0728">SH3 domain</keyword>
<dbReference type="GO" id="GO:0031589">
    <property type="term" value="P:cell-substrate adhesion"/>
    <property type="evidence" value="ECO:0007669"/>
    <property type="project" value="TreeGrafter"/>
</dbReference>
<dbReference type="InterPro" id="IPR036028">
    <property type="entry name" value="SH3-like_dom_sf"/>
</dbReference>
<organism evidence="13 14">
    <name type="scientific">Phodopus roborovskii</name>
    <name type="common">Roborovski's desert hamster</name>
    <name type="synonym">Cricetulus roborovskii</name>
    <dbReference type="NCBI Taxonomy" id="109678"/>
    <lineage>
        <taxon>Eukaryota</taxon>
        <taxon>Metazoa</taxon>
        <taxon>Chordata</taxon>
        <taxon>Craniata</taxon>
        <taxon>Vertebrata</taxon>
        <taxon>Euteleostomi</taxon>
        <taxon>Mammalia</taxon>
        <taxon>Eutheria</taxon>
        <taxon>Euarchontoglires</taxon>
        <taxon>Glires</taxon>
        <taxon>Rodentia</taxon>
        <taxon>Myomorpha</taxon>
        <taxon>Muroidea</taxon>
        <taxon>Cricetidae</taxon>
        <taxon>Cricetinae</taxon>
        <taxon>Phodopus</taxon>
    </lineage>
</organism>
<comment type="subcellular location">
    <subcellularLocation>
        <location evidence="1">Cytoplasm</location>
    </subcellularLocation>
</comment>
<evidence type="ECO:0000256" key="3">
    <source>
        <dbReference type="ARBA" id="ARBA00022443"/>
    </source>
</evidence>
<evidence type="ECO:0000256" key="4">
    <source>
        <dbReference type="ARBA" id="ARBA00022490"/>
    </source>
</evidence>
<dbReference type="GO" id="GO:0030027">
    <property type="term" value="C:lamellipodium"/>
    <property type="evidence" value="ECO:0007669"/>
    <property type="project" value="UniProtKB-ARBA"/>
</dbReference>
<feature type="region of interest" description="Disordered" evidence="11">
    <location>
        <begin position="1"/>
        <end position="122"/>
    </location>
</feature>
<evidence type="ECO:0000256" key="10">
    <source>
        <dbReference type="PROSITE-ProRule" id="PRU00192"/>
    </source>
</evidence>
<dbReference type="AlphaFoldDB" id="A0AAU9YQB4"/>
<comment type="similarity">
    <text evidence="2">Belongs to the ABI family.</text>
</comment>
<dbReference type="GO" id="GO:0030055">
    <property type="term" value="C:cell-substrate junction"/>
    <property type="evidence" value="ECO:0007669"/>
    <property type="project" value="TreeGrafter"/>
</dbReference>
<dbReference type="Pfam" id="PF14604">
    <property type="entry name" value="SH3_9"/>
    <property type="match status" value="1"/>
</dbReference>
<comment type="caution">
    <text evidence="13">The sequence shown here is derived from an EMBL/GenBank/DDBJ whole genome shotgun (WGS) entry which is preliminary data.</text>
</comment>
<evidence type="ECO:0000256" key="7">
    <source>
        <dbReference type="ARBA" id="ARBA00063868"/>
    </source>
</evidence>
<reference evidence="13" key="1">
    <citation type="submission" date="2022-06" db="EMBL/GenBank/DDBJ databases">
        <authorList>
            <person name="Andreotti S."/>
            <person name="Wyler E."/>
        </authorList>
    </citation>
    <scope>NUCLEOTIDE SEQUENCE</scope>
</reference>
<evidence type="ECO:0000256" key="5">
    <source>
        <dbReference type="ARBA" id="ARBA00022553"/>
    </source>
</evidence>
<name>A0AAU9YQB4_PHORO</name>
<evidence type="ECO:0000256" key="2">
    <source>
        <dbReference type="ARBA" id="ARBA00010020"/>
    </source>
</evidence>
<evidence type="ECO:0000313" key="13">
    <source>
        <dbReference type="EMBL" id="CAH6775954.1"/>
    </source>
</evidence>
<comment type="subunit">
    <text evidence="7">May interact with PAK1 and PAK2. Probably interacts with TARSH.</text>
</comment>
<dbReference type="InterPro" id="IPR028455">
    <property type="entry name" value="ABI3_SH3"/>
</dbReference>